<keyword evidence="2" id="KW-1133">Transmembrane helix</keyword>
<feature type="transmembrane region" description="Helical" evidence="2">
    <location>
        <begin position="104"/>
        <end position="120"/>
    </location>
</feature>
<keyword evidence="4" id="KW-1185">Reference proteome</keyword>
<evidence type="ECO:0000313" key="4">
    <source>
        <dbReference type="Proteomes" id="UP000002226"/>
    </source>
</evidence>
<name>V4ZI53_TOXGV</name>
<feature type="region of interest" description="Disordered" evidence="1">
    <location>
        <begin position="1"/>
        <end position="25"/>
    </location>
</feature>
<dbReference type="VEuPathDB" id="ToxoDB:TGVEG_440050"/>
<comment type="caution">
    <text evidence="3">The sequence shown here is derived from an EMBL/GenBank/DDBJ whole genome shotgun (WGS) entry which is preliminary data.</text>
</comment>
<keyword evidence="2" id="KW-0472">Membrane</keyword>
<protein>
    <submittedName>
        <fullName evidence="3">Transmembrane protein</fullName>
    </submittedName>
</protein>
<dbReference type="AlphaFoldDB" id="V4ZI53"/>
<dbReference type="Proteomes" id="UP000002226">
    <property type="component" value="Unassembled WGS sequence"/>
</dbReference>
<gene>
    <name evidence="3" type="ORF">TGVEG_440050</name>
</gene>
<reference evidence="3" key="1">
    <citation type="submission" date="2007-03" db="EMBL/GenBank/DDBJ databases">
        <authorList>
            <person name="Paulsen I."/>
        </authorList>
    </citation>
    <scope>NUCLEOTIDE SEQUENCE</scope>
    <source>
        <strain evidence="3">VEG</strain>
    </source>
</reference>
<evidence type="ECO:0000313" key="3">
    <source>
        <dbReference type="EMBL" id="ESS34843.1"/>
    </source>
</evidence>
<sequence length="121" mass="14136">TKKTLHGVPSLYSRPRGSVGGSRETWPRRSKLLHTRVERVRKQLGRFLLSYRFARCGTVLVFFARLFLFWLFVLMEGHVLFVFLRSEAQLFSPRALRETDNGRCLPLLFSVVLVFSAAWFE</sequence>
<keyword evidence="2 3" id="KW-0812">Transmembrane</keyword>
<proteinExistence type="predicted"/>
<feature type="transmembrane region" description="Helical" evidence="2">
    <location>
        <begin position="59"/>
        <end position="84"/>
    </location>
</feature>
<accession>V4ZI53</accession>
<organism evidence="3 4">
    <name type="scientific">Toxoplasma gondii (strain ATCC 50861 / VEG)</name>
    <dbReference type="NCBI Taxonomy" id="432359"/>
    <lineage>
        <taxon>Eukaryota</taxon>
        <taxon>Sar</taxon>
        <taxon>Alveolata</taxon>
        <taxon>Apicomplexa</taxon>
        <taxon>Conoidasida</taxon>
        <taxon>Coccidia</taxon>
        <taxon>Eucoccidiorida</taxon>
        <taxon>Eimeriorina</taxon>
        <taxon>Sarcocystidae</taxon>
        <taxon>Toxoplasma</taxon>
    </lineage>
</organism>
<evidence type="ECO:0000256" key="2">
    <source>
        <dbReference type="SAM" id="Phobius"/>
    </source>
</evidence>
<evidence type="ECO:0000256" key="1">
    <source>
        <dbReference type="SAM" id="MobiDB-lite"/>
    </source>
</evidence>
<feature type="non-terminal residue" evidence="3">
    <location>
        <position position="1"/>
    </location>
</feature>
<dbReference type="EMBL" id="AAYL02000047">
    <property type="protein sequence ID" value="ESS34843.1"/>
    <property type="molecule type" value="Genomic_DNA"/>
</dbReference>